<evidence type="ECO:0000256" key="10">
    <source>
        <dbReference type="ARBA" id="ARBA00023455"/>
    </source>
</evidence>
<keyword evidence="4" id="KW-0997">Cell inner membrane</keyword>
<reference evidence="14 15" key="1">
    <citation type="submission" date="2019-07" db="EMBL/GenBank/DDBJ databases">
        <title>Rhodococcus cavernicolus sp. nov., isolated from a cave.</title>
        <authorList>
            <person name="Lee S.D."/>
        </authorList>
    </citation>
    <scope>NUCLEOTIDE SEQUENCE [LARGE SCALE GENOMIC DNA]</scope>
    <source>
        <strain evidence="14 15">C1-24</strain>
    </source>
</reference>
<dbReference type="InterPro" id="IPR011527">
    <property type="entry name" value="ABC1_TM_dom"/>
</dbReference>
<dbReference type="PROSITE" id="PS50929">
    <property type="entry name" value="ABC_TM1F"/>
    <property type="match status" value="1"/>
</dbReference>
<dbReference type="GO" id="GO:0140359">
    <property type="term" value="F:ABC-type transporter activity"/>
    <property type="evidence" value="ECO:0007669"/>
    <property type="project" value="InterPro"/>
</dbReference>
<dbReference type="InterPro" id="IPR036640">
    <property type="entry name" value="ABC1_TM_sf"/>
</dbReference>
<evidence type="ECO:0000256" key="9">
    <source>
        <dbReference type="ARBA" id="ARBA00023136"/>
    </source>
</evidence>
<dbReference type="EMBL" id="VLNY01000009">
    <property type="protein sequence ID" value="KAA0021547.1"/>
    <property type="molecule type" value="Genomic_DNA"/>
</dbReference>
<feature type="transmembrane region" description="Helical" evidence="11">
    <location>
        <begin position="124"/>
        <end position="150"/>
    </location>
</feature>
<dbReference type="SUPFAM" id="SSF90123">
    <property type="entry name" value="ABC transporter transmembrane region"/>
    <property type="match status" value="1"/>
</dbReference>
<keyword evidence="15" id="KW-1185">Reference proteome</keyword>
<dbReference type="AlphaFoldDB" id="A0A5A7S9L8"/>
<feature type="domain" description="ABC transmembrane type-1" evidence="13">
    <location>
        <begin position="21"/>
        <end position="299"/>
    </location>
</feature>
<evidence type="ECO:0000256" key="2">
    <source>
        <dbReference type="ARBA" id="ARBA00022448"/>
    </source>
</evidence>
<comment type="subcellular location">
    <subcellularLocation>
        <location evidence="1">Cell inner membrane</location>
        <topology evidence="1">Multi-pass membrane protein</topology>
    </subcellularLocation>
</comment>
<organism evidence="14 15">
    <name type="scientific">Antrihabitans cavernicola</name>
    <dbReference type="NCBI Taxonomy" id="2495913"/>
    <lineage>
        <taxon>Bacteria</taxon>
        <taxon>Bacillati</taxon>
        <taxon>Actinomycetota</taxon>
        <taxon>Actinomycetes</taxon>
        <taxon>Mycobacteriales</taxon>
        <taxon>Nocardiaceae</taxon>
        <taxon>Antrihabitans</taxon>
    </lineage>
</organism>
<evidence type="ECO:0000256" key="5">
    <source>
        <dbReference type="ARBA" id="ARBA00022692"/>
    </source>
</evidence>
<feature type="domain" description="ABC transporter" evidence="12">
    <location>
        <begin position="330"/>
        <end position="564"/>
    </location>
</feature>
<dbReference type="PROSITE" id="PS00211">
    <property type="entry name" value="ABC_TRANSPORTER_1"/>
    <property type="match status" value="1"/>
</dbReference>
<dbReference type="FunFam" id="3.40.50.300:FF:000221">
    <property type="entry name" value="Multidrug ABC transporter ATP-binding protein"/>
    <property type="match status" value="1"/>
</dbReference>
<protein>
    <submittedName>
        <fullName evidence="14">ABC transporter ATP-binding protein</fullName>
    </submittedName>
</protein>
<keyword evidence="7 14" id="KW-0067">ATP-binding</keyword>
<dbReference type="InterPro" id="IPR003439">
    <property type="entry name" value="ABC_transporter-like_ATP-bd"/>
</dbReference>
<feature type="transmembrane region" description="Helical" evidence="11">
    <location>
        <begin position="58"/>
        <end position="83"/>
    </location>
</feature>
<keyword evidence="9 11" id="KW-0472">Membrane</keyword>
<evidence type="ECO:0000256" key="4">
    <source>
        <dbReference type="ARBA" id="ARBA00022519"/>
    </source>
</evidence>
<evidence type="ECO:0000256" key="8">
    <source>
        <dbReference type="ARBA" id="ARBA00022989"/>
    </source>
</evidence>
<dbReference type="RefSeq" id="WP_149431751.1">
    <property type="nucleotide sequence ID" value="NZ_VLNY01000009.1"/>
</dbReference>
<evidence type="ECO:0000259" key="12">
    <source>
        <dbReference type="PROSITE" id="PS50893"/>
    </source>
</evidence>
<dbReference type="SUPFAM" id="SSF52540">
    <property type="entry name" value="P-loop containing nucleoside triphosphate hydrolases"/>
    <property type="match status" value="1"/>
</dbReference>
<dbReference type="GO" id="GO:0005886">
    <property type="term" value="C:plasma membrane"/>
    <property type="evidence" value="ECO:0007669"/>
    <property type="project" value="UniProtKB-SubCell"/>
</dbReference>
<dbReference type="InterPro" id="IPR039421">
    <property type="entry name" value="Type_1_exporter"/>
</dbReference>
<dbReference type="Proteomes" id="UP000322244">
    <property type="component" value="Unassembled WGS sequence"/>
</dbReference>
<feature type="transmembrane region" description="Helical" evidence="11">
    <location>
        <begin position="156"/>
        <end position="174"/>
    </location>
</feature>
<evidence type="ECO:0000256" key="1">
    <source>
        <dbReference type="ARBA" id="ARBA00004429"/>
    </source>
</evidence>
<dbReference type="OrthoDB" id="9806127at2"/>
<dbReference type="CDD" id="cd07346">
    <property type="entry name" value="ABC_6TM_exporters"/>
    <property type="match status" value="1"/>
</dbReference>
<name>A0A5A7S9L8_9NOCA</name>
<accession>A0A5A7S9L8</accession>
<dbReference type="PROSITE" id="PS50893">
    <property type="entry name" value="ABC_TRANSPORTER_2"/>
    <property type="match status" value="1"/>
</dbReference>
<dbReference type="InterPro" id="IPR027417">
    <property type="entry name" value="P-loop_NTPase"/>
</dbReference>
<comment type="caution">
    <text evidence="14">The sequence shown here is derived from an EMBL/GenBank/DDBJ whole genome shotgun (WGS) entry which is preliminary data.</text>
</comment>
<feature type="transmembrane region" description="Helical" evidence="11">
    <location>
        <begin position="233"/>
        <end position="260"/>
    </location>
</feature>
<dbReference type="PANTHER" id="PTHR24221">
    <property type="entry name" value="ATP-BINDING CASSETTE SUB-FAMILY B"/>
    <property type="match status" value="1"/>
</dbReference>
<evidence type="ECO:0000256" key="6">
    <source>
        <dbReference type="ARBA" id="ARBA00022741"/>
    </source>
</evidence>
<dbReference type="InterPro" id="IPR017871">
    <property type="entry name" value="ABC_transporter-like_CS"/>
</dbReference>
<evidence type="ECO:0000256" key="3">
    <source>
        <dbReference type="ARBA" id="ARBA00022475"/>
    </source>
</evidence>
<gene>
    <name evidence="14" type="ORF">FOY51_18535</name>
</gene>
<dbReference type="GO" id="GO:0016887">
    <property type="term" value="F:ATP hydrolysis activity"/>
    <property type="evidence" value="ECO:0007669"/>
    <property type="project" value="InterPro"/>
</dbReference>
<dbReference type="Gene3D" id="3.40.50.300">
    <property type="entry name" value="P-loop containing nucleotide triphosphate hydrolases"/>
    <property type="match status" value="1"/>
</dbReference>
<sequence>MIRGVLALIPDEFRRFTPRYLALVVLLALSQAAAYLLSVPVLQALFDGNYGDAWRWTSWLAVAVAATAVFGYLQSMVGLRIGVGMLRSVQTRLGDHLSTLPLGWFGTTGSGAISRIIVGNVREILGVFSHLLSPVLNAVLVPIVVAVGILFVDWRVSVAMLISLPLLLVVNRLANVGYSRSNQRIHDAASEANSRVVEFAQAQPVLRAFGATGAGNKALDGALRRQQKASTDAVFASVPGLMVFALCVHAVFLLLVYVVIGRATGGDLSIASAIALIAVSSRFIEPLNQAAQLSNALRSAGSAAQRINTFLAERELAEATAPVQLSEPSIVFDDVAFGYSEDEPLITGASFEVSAGTTTAIVGPSGSGKTTLLRLASRYYDVDSGSISVGGHDVRQQPSETLLGQVSLVFQDVYLFNQTIEENVRLGRPDATADEVRRAGEMARVDEIVERLPDGWATVVGEGGASLSGGERQRISIARALLKDAPIVLLDEATSALDPHSEAVVVRGIHELTRDKTVVVVAHRLSTIAHADQILFVDAGRIVERGTHDELLEQGGRYAAFWGERSRATGWHLAPSTYRSDLNGALGG</sequence>
<evidence type="ECO:0000313" key="15">
    <source>
        <dbReference type="Proteomes" id="UP000322244"/>
    </source>
</evidence>
<keyword evidence="5 11" id="KW-0812">Transmembrane</keyword>
<keyword evidence="6" id="KW-0547">Nucleotide-binding</keyword>
<evidence type="ECO:0000256" key="7">
    <source>
        <dbReference type="ARBA" id="ARBA00022840"/>
    </source>
</evidence>
<evidence type="ECO:0000259" key="13">
    <source>
        <dbReference type="PROSITE" id="PS50929"/>
    </source>
</evidence>
<dbReference type="Gene3D" id="1.20.1560.10">
    <property type="entry name" value="ABC transporter type 1, transmembrane domain"/>
    <property type="match status" value="1"/>
</dbReference>
<dbReference type="InterPro" id="IPR003593">
    <property type="entry name" value="AAA+_ATPase"/>
</dbReference>
<dbReference type="GO" id="GO:0005524">
    <property type="term" value="F:ATP binding"/>
    <property type="evidence" value="ECO:0007669"/>
    <property type="project" value="UniProtKB-KW"/>
</dbReference>
<evidence type="ECO:0000313" key="14">
    <source>
        <dbReference type="EMBL" id="KAA0021547.1"/>
    </source>
</evidence>
<dbReference type="Pfam" id="PF00664">
    <property type="entry name" value="ABC_membrane"/>
    <property type="match status" value="1"/>
</dbReference>
<dbReference type="Pfam" id="PF00005">
    <property type="entry name" value="ABC_tran"/>
    <property type="match status" value="1"/>
</dbReference>
<keyword evidence="8 11" id="KW-1133">Transmembrane helix</keyword>
<evidence type="ECO:0000256" key="11">
    <source>
        <dbReference type="SAM" id="Phobius"/>
    </source>
</evidence>
<keyword evidence="2" id="KW-0813">Transport</keyword>
<proteinExistence type="inferred from homology"/>
<keyword evidence="3" id="KW-1003">Cell membrane</keyword>
<dbReference type="GO" id="GO:0034040">
    <property type="term" value="F:ATPase-coupled lipid transmembrane transporter activity"/>
    <property type="evidence" value="ECO:0007669"/>
    <property type="project" value="TreeGrafter"/>
</dbReference>
<dbReference type="PANTHER" id="PTHR24221:SF397">
    <property type="entry name" value="ABC TRANSPORTER, ATP-BINDING TRANSMEMBRANE PROTEIN"/>
    <property type="match status" value="1"/>
</dbReference>
<dbReference type="SMART" id="SM00382">
    <property type="entry name" value="AAA"/>
    <property type="match status" value="1"/>
</dbReference>
<feature type="transmembrane region" description="Helical" evidence="11">
    <location>
        <begin position="20"/>
        <end position="46"/>
    </location>
</feature>
<comment type="similarity">
    <text evidence="10">Belongs to the ABC transporter superfamily. Siderophore-Fe(3+) uptake transporter (SIUT) (TC 3.A.1.21) family.</text>
</comment>